<keyword evidence="2" id="KW-0720">Serine protease</keyword>
<evidence type="ECO:0000313" key="5">
    <source>
        <dbReference type="Proteomes" id="UP000325827"/>
    </source>
</evidence>
<dbReference type="Proteomes" id="UP000325827">
    <property type="component" value="Unassembled WGS sequence"/>
</dbReference>
<dbReference type="SUPFAM" id="SSF53474">
    <property type="entry name" value="alpha/beta-Hydrolases"/>
    <property type="match status" value="1"/>
</dbReference>
<dbReference type="EMBL" id="VYSA01000001">
    <property type="protein sequence ID" value="KAA9110609.1"/>
    <property type="molecule type" value="Genomic_DNA"/>
</dbReference>
<organism evidence="4 5">
    <name type="scientific">Microbacterium rhizomatis</name>
    <dbReference type="NCBI Taxonomy" id="1631477"/>
    <lineage>
        <taxon>Bacteria</taxon>
        <taxon>Bacillati</taxon>
        <taxon>Actinomycetota</taxon>
        <taxon>Actinomycetes</taxon>
        <taxon>Micrococcales</taxon>
        <taxon>Microbacteriaceae</taxon>
        <taxon>Microbacterium</taxon>
    </lineage>
</organism>
<accession>A0A5J5J573</accession>
<comment type="caution">
    <text evidence="4">The sequence shown here is derived from an EMBL/GenBank/DDBJ whole genome shotgun (WGS) entry which is preliminary data.</text>
</comment>
<evidence type="ECO:0000313" key="4">
    <source>
        <dbReference type="EMBL" id="KAA9110609.1"/>
    </source>
</evidence>
<protein>
    <submittedName>
        <fullName evidence="4">S9 family peptidase</fullName>
    </submittedName>
</protein>
<dbReference type="AlphaFoldDB" id="A0A5J5J573"/>
<dbReference type="InterPro" id="IPR029058">
    <property type="entry name" value="AB_hydrolase_fold"/>
</dbReference>
<evidence type="ECO:0000259" key="3">
    <source>
        <dbReference type="Pfam" id="PF00326"/>
    </source>
</evidence>
<dbReference type="InterPro" id="IPR011042">
    <property type="entry name" value="6-blade_b-propeller_TolB-like"/>
</dbReference>
<keyword evidence="2" id="KW-0645">Protease</keyword>
<dbReference type="Pfam" id="PF00326">
    <property type="entry name" value="Peptidase_S9"/>
    <property type="match status" value="1"/>
</dbReference>
<dbReference type="SUPFAM" id="SSF82171">
    <property type="entry name" value="DPP6 N-terminal domain-like"/>
    <property type="match status" value="1"/>
</dbReference>
<evidence type="ECO:0000256" key="2">
    <source>
        <dbReference type="ARBA" id="ARBA00022825"/>
    </source>
</evidence>
<dbReference type="OrthoDB" id="262125at2"/>
<keyword evidence="1" id="KW-0378">Hydrolase</keyword>
<keyword evidence="5" id="KW-1185">Reference proteome</keyword>
<gene>
    <name evidence="4" type="ORF">F6B43_02780</name>
</gene>
<dbReference type="InterPro" id="IPR001375">
    <property type="entry name" value="Peptidase_S9_cat"/>
</dbReference>
<dbReference type="InterPro" id="IPR011659">
    <property type="entry name" value="WD40"/>
</dbReference>
<proteinExistence type="predicted"/>
<dbReference type="PANTHER" id="PTHR42776:SF27">
    <property type="entry name" value="DIPEPTIDYL PEPTIDASE FAMILY MEMBER 6"/>
    <property type="match status" value="1"/>
</dbReference>
<dbReference type="Pfam" id="PF07676">
    <property type="entry name" value="PD40"/>
    <property type="match status" value="1"/>
</dbReference>
<dbReference type="Gene3D" id="3.40.50.1820">
    <property type="entry name" value="alpha/beta hydrolase"/>
    <property type="match status" value="1"/>
</dbReference>
<dbReference type="Gene3D" id="2.120.10.30">
    <property type="entry name" value="TolB, C-terminal domain"/>
    <property type="match status" value="1"/>
</dbReference>
<dbReference type="GO" id="GO:0006508">
    <property type="term" value="P:proteolysis"/>
    <property type="evidence" value="ECO:0007669"/>
    <property type="project" value="InterPro"/>
</dbReference>
<dbReference type="RefSeq" id="WP_150447383.1">
    <property type="nucleotide sequence ID" value="NZ_VYSA01000001.1"/>
</dbReference>
<reference evidence="5" key="1">
    <citation type="submission" date="2019-09" db="EMBL/GenBank/DDBJ databases">
        <title>Mumia zhuanghuii sp. nov. isolated from the intestinal contents of plateau pika (Ochotona curzoniae) in the Qinghai-Tibet plateau of China.</title>
        <authorList>
            <person name="Tian Z."/>
        </authorList>
    </citation>
    <scope>NUCLEOTIDE SEQUENCE [LARGE SCALE GENOMIC DNA]</scope>
    <source>
        <strain evidence="5">JCM 30598</strain>
    </source>
</reference>
<dbReference type="GO" id="GO:0004252">
    <property type="term" value="F:serine-type endopeptidase activity"/>
    <property type="evidence" value="ECO:0007669"/>
    <property type="project" value="TreeGrafter"/>
</dbReference>
<feature type="domain" description="Peptidase S9 prolyl oligopeptidase catalytic" evidence="3">
    <location>
        <begin position="463"/>
        <end position="664"/>
    </location>
</feature>
<dbReference type="PANTHER" id="PTHR42776">
    <property type="entry name" value="SERINE PEPTIDASE S9 FAMILY MEMBER"/>
    <property type="match status" value="1"/>
</dbReference>
<sequence length="669" mass="70519">MRASDIEKLVALSRPNLSPTGDFVVFAASRPDIRANQNVGQLWRLDLDDHSPAPRRLTRGAADSAPRLSPDGAVVAFLRADAKKRAQLHVVAAHGGEPVQVTDQPLGVGSFAWSPDGGRIVFTARVPESGRYGSIEGLDAAAEAPRRVTGVRWHANGIGYTLDRPAHVFVVDAPDPGAEPLYAAAPAVLAEGATAPAAVRVPAAPTALTSGSHDHGGVVFTRDGTEVLTTVDEVEPLRRDLRSRIVAVRVDGTGEREVLGREANLSVDDVAVADDGTIAILAADVGPEGRDFVAPGVALWIVEPSGPRRLTDPEAADLGEAGSHITPIGTQFLVQNRTRGRVHLLSVARDGSTTDVSTGDVEVTGHDAVARADSPGGVRVVAALADATSFGDLVVVGEGIRTDFGGALRDAGLVAPREIAVEGRDGYRVHGWVAAPGGEGPHPVILMIHGGPFASYGIHPFDEVQTLVDAGYAVVYGNPRGSAGYGRAHGRSIRQAMGTVDFADVIDLLEGAIASDASLDGSRVGVMGGSYGGYLTAWVIAHDHRFAGAIVERGFLDPVSFQGTSDIGSFFGDEYVGTDAAAIARQSPMAVVDQVTTPTLVVHSELDYRCPLEQATRYYSALKRSGTEAEMLIFPGENHELSRAGQPRHRVERIDAVLDWWARRLPVVR</sequence>
<name>A0A5J5J573_9MICO</name>
<evidence type="ECO:0000256" key="1">
    <source>
        <dbReference type="ARBA" id="ARBA00022801"/>
    </source>
</evidence>